<feature type="compositionally biased region" description="Basic residues" evidence="2">
    <location>
        <begin position="1102"/>
        <end position="1115"/>
    </location>
</feature>
<sequence>TTFGVWSFILQEEELPLGGQETCFLASSGGDNVDKVATGRLSMIMDIVRSVKRTLATCVERLDSRALIGTLAVYVSSLFLEQYILPALAAEHQACSKYNAVLALDVTASAGQKWTMSFDTSLVGSQAARRGNESFNLSSVSIYNEETDEHYISGCHGTLAEQQSEEHYDNRWNSEDDLSKGMITFPVVKNRGRNCGYGGEERTKLYARTKELKMLRKLYGEVCSACDEGDNEESINSSSLVYISGYEKVGKTALISEFIDQPNERRRARSKDVEPLLYVPCTIATKSDRQGPLQELFDDLKAAAIDLWNNPPSSGVGRTERQSYHINEESDDSDSNSVGSFTIDQLEGCDEQAKAVESAEEQRRRLSESIEQIKPETQPSPESVSRLVKFICSIVGKSPFVLYLDNLQNLQHDNEAMLVVQTLLIETSTHPNLIIVLSYIPTKDSALVTLLENIESQRGYSDSKAILKIGLVPFSYETTLQFCMDTVKNENRDEVCSLAQAVYQKTLGIAGYVRYALEEACYYDVMMFSWTWTPGKLASIEDYLPDLERLLFTLQLQLKRLPVEAQRILMVMACVIQSTISTSTLRGILVDEGFAISDDELSQHLQLASREGFLSTQASCTVSFSHDYIHQAVNSITGKDEQSALLLRILDNCLDKWNTRLSDAHLDAVYEKDNDYALTSRERHEMIVLMKFLDVDESCARDDTHQTPTQRQHINPLSESMTSTTSRAQRAHPLLRSWSGYDQSKATKGKTHHLKQKGSRVLNKFLSSNCPSAESSRYQRATGAIFYPSTADPKSSLLKFGSIRLVNNEAFLLVFTHGFVVANVVEREALELFLALNKSEILTSDSFSSFLESKFRVIEKESGVLSKALVAEVFHSMGFPSCDSIIECVDSQRFAMTLKDRVDEPLIFSCSSTTERDEWMTLGFRPLLYSVEQSMGPRDTRLQQPGWQHLVIRSTYSSLVVLGDHAKLEEALANCTVRRRREELDMLDEFNGYTPLHYAVIADDVNCIEILIRYGANLIASDSDGLNPMIHAVRLSGRAADVLERHGACREEAVKALSSGRLKSQTPSMVRLSDEEMIPDATAVLKSAASKMTSSNRYKRDPAKRRHGPSRRRSRSSVNLRQEDPFAEPTLTRSSSAGDLGSV</sequence>
<reference evidence="3 4" key="1">
    <citation type="journal article" date="2012" name="Genome Biol.">
        <title>Genome and low-iron response of an oceanic diatom adapted to chronic iron limitation.</title>
        <authorList>
            <person name="Lommer M."/>
            <person name="Specht M."/>
            <person name="Roy A.S."/>
            <person name="Kraemer L."/>
            <person name="Andreson R."/>
            <person name="Gutowska M.A."/>
            <person name="Wolf J."/>
            <person name="Bergner S.V."/>
            <person name="Schilhabel M.B."/>
            <person name="Klostermeier U.C."/>
            <person name="Beiko R.G."/>
            <person name="Rosenstiel P."/>
            <person name="Hippler M."/>
            <person name="Laroche J."/>
        </authorList>
    </citation>
    <scope>NUCLEOTIDE SEQUENCE [LARGE SCALE GENOMIC DNA]</scope>
    <source>
        <strain evidence="3 4">CCMP1005</strain>
    </source>
</reference>
<feature type="region of interest" description="Disordered" evidence="2">
    <location>
        <begin position="1088"/>
        <end position="1143"/>
    </location>
</feature>
<dbReference type="SUPFAM" id="SSF48403">
    <property type="entry name" value="Ankyrin repeat"/>
    <property type="match status" value="1"/>
</dbReference>
<evidence type="ECO:0000313" key="4">
    <source>
        <dbReference type="Proteomes" id="UP000266841"/>
    </source>
</evidence>
<dbReference type="InterPro" id="IPR053159">
    <property type="entry name" value="Hybrid_Histidine_Kinase"/>
</dbReference>
<keyword evidence="4" id="KW-1185">Reference proteome</keyword>
<name>K0SBZ1_THAOC</name>
<dbReference type="Pfam" id="PF12796">
    <property type="entry name" value="Ank_2"/>
    <property type="match status" value="1"/>
</dbReference>
<accession>K0SBZ1</accession>
<dbReference type="Proteomes" id="UP000266841">
    <property type="component" value="Unassembled WGS sequence"/>
</dbReference>
<dbReference type="PROSITE" id="PS50088">
    <property type="entry name" value="ANK_REPEAT"/>
    <property type="match status" value="1"/>
</dbReference>
<dbReference type="OrthoDB" id="194358at2759"/>
<dbReference type="AlphaFoldDB" id="K0SBZ1"/>
<comment type="caution">
    <text evidence="3">The sequence shown here is derived from an EMBL/GenBank/DDBJ whole genome shotgun (WGS) entry which is preliminary data.</text>
</comment>
<dbReference type="Gene3D" id="3.40.50.300">
    <property type="entry name" value="P-loop containing nucleotide triphosphate hydrolases"/>
    <property type="match status" value="1"/>
</dbReference>
<dbReference type="SMART" id="SM00248">
    <property type="entry name" value="ANK"/>
    <property type="match status" value="1"/>
</dbReference>
<dbReference type="PROSITE" id="PS50297">
    <property type="entry name" value="ANK_REP_REGION"/>
    <property type="match status" value="1"/>
</dbReference>
<evidence type="ECO:0000256" key="2">
    <source>
        <dbReference type="SAM" id="MobiDB-lite"/>
    </source>
</evidence>
<dbReference type="PANTHER" id="PTHR43642:SF1">
    <property type="entry name" value="HYBRID SIGNAL TRANSDUCTION HISTIDINE KINASE G"/>
    <property type="match status" value="1"/>
</dbReference>
<evidence type="ECO:0000256" key="1">
    <source>
        <dbReference type="PROSITE-ProRule" id="PRU00023"/>
    </source>
</evidence>
<feature type="non-terminal residue" evidence="3">
    <location>
        <position position="1"/>
    </location>
</feature>
<dbReference type="InterPro" id="IPR002110">
    <property type="entry name" value="Ankyrin_rpt"/>
</dbReference>
<dbReference type="InterPro" id="IPR036770">
    <property type="entry name" value="Ankyrin_rpt-contain_sf"/>
</dbReference>
<proteinExistence type="predicted"/>
<dbReference type="PANTHER" id="PTHR43642">
    <property type="entry name" value="HYBRID SIGNAL TRANSDUCTION HISTIDINE KINASE G"/>
    <property type="match status" value="1"/>
</dbReference>
<evidence type="ECO:0000313" key="3">
    <source>
        <dbReference type="EMBL" id="EJK62860.1"/>
    </source>
</evidence>
<dbReference type="SUPFAM" id="SSF52540">
    <property type="entry name" value="P-loop containing nucleoside triphosphate hydrolases"/>
    <property type="match status" value="1"/>
</dbReference>
<gene>
    <name evidence="3" type="ORF">THAOC_16511</name>
</gene>
<dbReference type="EMBL" id="AGNL01018581">
    <property type="protein sequence ID" value="EJK62860.1"/>
    <property type="molecule type" value="Genomic_DNA"/>
</dbReference>
<keyword evidence="1" id="KW-0040">ANK repeat</keyword>
<organism evidence="3 4">
    <name type="scientific">Thalassiosira oceanica</name>
    <name type="common">Marine diatom</name>
    <dbReference type="NCBI Taxonomy" id="159749"/>
    <lineage>
        <taxon>Eukaryota</taxon>
        <taxon>Sar</taxon>
        <taxon>Stramenopiles</taxon>
        <taxon>Ochrophyta</taxon>
        <taxon>Bacillariophyta</taxon>
        <taxon>Coscinodiscophyceae</taxon>
        <taxon>Thalassiosirophycidae</taxon>
        <taxon>Thalassiosirales</taxon>
        <taxon>Thalassiosiraceae</taxon>
        <taxon>Thalassiosira</taxon>
    </lineage>
</organism>
<feature type="repeat" description="ANK" evidence="1">
    <location>
        <begin position="991"/>
        <end position="1023"/>
    </location>
</feature>
<dbReference type="Gene3D" id="1.25.40.20">
    <property type="entry name" value="Ankyrin repeat-containing domain"/>
    <property type="match status" value="1"/>
</dbReference>
<dbReference type="InterPro" id="IPR027417">
    <property type="entry name" value="P-loop_NTPase"/>
</dbReference>
<protein>
    <submittedName>
        <fullName evidence="3">Uncharacterized protein</fullName>
    </submittedName>
</protein>